<dbReference type="AlphaFoldDB" id="A0A9X1NN69"/>
<protein>
    <submittedName>
        <fullName evidence="3">Alpha/beta hydrolase</fullName>
    </submittedName>
</protein>
<proteinExistence type="predicted"/>
<keyword evidence="1 3" id="KW-0378">Hydrolase</keyword>
<dbReference type="PANTHER" id="PTHR48081">
    <property type="entry name" value="AB HYDROLASE SUPERFAMILY PROTEIN C4A8.06C"/>
    <property type="match status" value="1"/>
</dbReference>
<accession>A0A9X1NN69</accession>
<dbReference type="Pfam" id="PF07859">
    <property type="entry name" value="Abhydrolase_3"/>
    <property type="match status" value="1"/>
</dbReference>
<keyword evidence="4" id="KW-1185">Reference proteome</keyword>
<dbReference type="SUPFAM" id="SSF53474">
    <property type="entry name" value="alpha/beta-Hydrolases"/>
    <property type="match status" value="1"/>
</dbReference>
<dbReference type="PANTHER" id="PTHR48081:SF8">
    <property type="entry name" value="ALPHA_BETA HYDROLASE FOLD-3 DOMAIN-CONTAINING PROTEIN-RELATED"/>
    <property type="match status" value="1"/>
</dbReference>
<sequence length="292" mass="31384">MKTSTVGTGQAGPSTSFANRALIGLLNLAGVKKRQFDPARFTQMIANPKPPKLRGVTVRPESFEGWPVYRLSTGRAEKFAVFVHGGGWAAPITAQHWALAARIARESGREVVVPLYPRIPEATHDDVLPVMLRLFQHVRSQGPTALIGDSAGAQIVLTTLQALGTSAPQPDTSILVSPALDLTFSNPDSAAAEPRDPLLNLQHITVLGRQWSASNSLASPLNGRLDRLGPVHVFAGTRDLLYPDALILEAKAEKAVGTELHLHVGEGMLHDWPIMPTPEGRRAAAEIVALLR</sequence>
<evidence type="ECO:0000313" key="4">
    <source>
        <dbReference type="Proteomes" id="UP001138997"/>
    </source>
</evidence>
<comment type="caution">
    <text evidence="3">The sequence shown here is derived from an EMBL/GenBank/DDBJ whole genome shotgun (WGS) entry which is preliminary data.</text>
</comment>
<evidence type="ECO:0000256" key="1">
    <source>
        <dbReference type="ARBA" id="ARBA00022801"/>
    </source>
</evidence>
<evidence type="ECO:0000313" key="3">
    <source>
        <dbReference type="EMBL" id="MCD5316221.1"/>
    </source>
</evidence>
<feature type="domain" description="Alpha/beta hydrolase fold-3" evidence="2">
    <location>
        <begin position="81"/>
        <end position="272"/>
    </location>
</feature>
<dbReference type="InterPro" id="IPR050300">
    <property type="entry name" value="GDXG_lipolytic_enzyme"/>
</dbReference>
<dbReference type="InterPro" id="IPR029058">
    <property type="entry name" value="AB_hydrolase_fold"/>
</dbReference>
<dbReference type="InterPro" id="IPR013094">
    <property type="entry name" value="AB_hydrolase_3"/>
</dbReference>
<gene>
    <name evidence="3" type="ORF">LR394_35525</name>
</gene>
<dbReference type="Proteomes" id="UP001138997">
    <property type="component" value="Unassembled WGS sequence"/>
</dbReference>
<dbReference type="EMBL" id="JAJOMB010000028">
    <property type="protein sequence ID" value="MCD5316221.1"/>
    <property type="molecule type" value="Genomic_DNA"/>
</dbReference>
<organism evidence="3 4">
    <name type="scientific">Kineosporia babensis</name>
    <dbReference type="NCBI Taxonomy" id="499548"/>
    <lineage>
        <taxon>Bacteria</taxon>
        <taxon>Bacillati</taxon>
        <taxon>Actinomycetota</taxon>
        <taxon>Actinomycetes</taxon>
        <taxon>Kineosporiales</taxon>
        <taxon>Kineosporiaceae</taxon>
        <taxon>Kineosporia</taxon>
    </lineage>
</organism>
<dbReference type="RefSeq" id="WP_231449074.1">
    <property type="nucleotide sequence ID" value="NZ_JAJOMB010000028.1"/>
</dbReference>
<reference evidence="3" key="1">
    <citation type="submission" date="2021-11" db="EMBL/GenBank/DDBJ databases">
        <title>Streptomyces corallinus and Kineosporia corallina sp. nov., two new coral-derived marine actinobacteria.</title>
        <authorList>
            <person name="Buangrab K."/>
            <person name="Sutthacheep M."/>
            <person name="Yeemin T."/>
            <person name="Harunari E."/>
            <person name="Igarashi Y."/>
            <person name="Sripreechasak P."/>
            <person name="Kanchanasin P."/>
            <person name="Tanasupawat S."/>
            <person name="Phongsopitanun W."/>
        </authorList>
    </citation>
    <scope>NUCLEOTIDE SEQUENCE</scope>
    <source>
        <strain evidence="3">JCM 31032</strain>
    </source>
</reference>
<name>A0A9X1NN69_9ACTN</name>
<dbReference type="GO" id="GO:0016787">
    <property type="term" value="F:hydrolase activity"/>
    <property type="evidence" value="ECO:0007669"/>
    <property type="project" value="UniProtKB-KW"/>
</dbReference>
<dbReference type="Gene3D" id="3.40.50.1820">
    <property type="entry name" value="alpha/beta hydrolase"/>
    <property type="match status" value="1"/>
</dbReference>
<evidence type="ECO:0000259" key="2">
    <source>
        <dbReference type="Pfam" id="PF07859"/>
    </source>
</evidence>